<feature type="transmembrane region" description="Helical" evidence="11">
    <location>
        <begin position="63"/>
        <end position="85"/>
    </location>
</feature>
<evidence type="ECO:0000256" key="5">
    <source>
        <dbReference type="ARBA" id="ARBA00022692"/>
    </source>
</evidence>
<evidence type="ECO:0000313" key="13">
    <source>
        <dbReference type="Proteomes" id="UP001608902"/>
    </source>
</evidence>
<keyword evidence="8 11" id="KW-1133">Transmembrane helix</keyword>
<evidence type="ECO:0000256" key="8">
    <source>
        <dbReference type="ARBA" id="ARBA00022989"/>
    </source>
</evidence>
<comment type="subcellular location">
    <subcellularLocation>
        <location evidence="1">Mitochondrion inner membrane</location>
        <topology evidence="1">Single-pass membrane protein</topology>
        <orientation evidence="1">Matrix side</orientation>
    </subcellularLocation>
</comment>
<evidence type="ECO:0000256" key="4">
    <source>
        <dbReference type="ARBA" id="ARBA00022660"/>
    </source>
</evidence>
<keyword evidence="9" id="KW-0496">Mitochondrion</keyword>
<keyword evidence="7" id="KW-0249">Electron transport</keyword>
<evidence type="ECO:0000256" key="10">
    <source>
        <dbReference type="ARBA" id="ARBA00023136"/>
    </source>
</evidence>
<keyword evidence="4" id="KW-0679">Respiratory chain</keyword>
<evidence type="ECO:0000256" key="7">
    <source>
        <dbReference type="ARBA" id="ARBA00022982"/>
    </source>
</evidence>
<dbReference type="PANTHER" id="PTHR13099:SF0">
    <property type="entry name" value="NADH DEHYDROGENASE [UBIQUINONE] 1 SUBUNIT C2-RELATED"/>
    <property type="match status" value="1"/>
</dbReference>
<organism evidence="12 13">
    <name type="scientific">Gnathostoma spinigerum</name>
    <dbReference type="NCBI Taxonomy" id="75299"/>
    <lineage>
        <taxon>Eukaryota</taxon>
        <taxon>Metazoa</taxon>
        <taxon>Ecdysozoa</taxon>
        <taxon>Nematoda</taxon>
        <taxon>Chromadorea</taxon>
        <taxon>Rhabditida</taxon>
        <taxon>Spirurina</taxon>
        <taxon>Gnathostomatomorpha</taxon>
        <taxon>Gnathostomatoidea</taxon>
        <taxon>Gnathostomatidae</taxon>
        <taxon>Gnathostoma</taxon>
    </lineage>
</organism>
<dbReference type="EMBL" id="JBGFUD010001024">
    <property type="protein sequence ID" value="MFH4975637.1"/>
    <property type="molecule type" value="Genomic_DNA"/>
</dbReference>
<evidence type="ECO:0000256" key="3">
    <source>
        <dbReference type="ARBA" id="ARBA00022448"/>
    </source>
</evidence>
<keyword evidence="5 11" id="KW-0812">Transmembrane</keyword>
<keyword evidence="10 11" id="KW-0472">Membrane</keyword>
<evidence type="ECO:0000256" key="6">
    <source>
        <dbReference type="ARBA" id="ARBA00022792"/>
    </source>
</evidence>
<evidence type="ECO:0000313" key="12">
    <source>
        <dbReference type="EMBL" id="MFH4975637.1"/>
    </source>
</evidence>
<protein>
    <recommendedName>
        <fullName evidence="14">NADH dehydrogenase [ubiquinone] 1 subunit C2</fullName>
    </recommendedName>
</protein>
<keyword evidence="3" id="KW-0813">Transport</keyword>
<keyword evidence="13" id="KW-1185">Reference proteome</keyword>
<evidence type="ECO:0000256" key="9">
    <source>
        <dbReference type="ARBA" id="ARBA00023128"/>
    </source>
</evidence>
<name>A0ABD6EGG3_9BILA</name>
<evidence type="ECO:0000256" key="1">
    <source>
        <dbReference type="ARBA" id="ARBA00004298"/>
    </source>
</evidence>
<proteinExistence type="inferred from homology"/>
<reference evidence="12 13" key="1">
    <citation type="submission" date="2024-08" db="EMBL/GenBank/DDBJ databases">
        <title>Gnathostoma spinigerum genome.</title>
        <authorList>
            <person name="Gonzalez-Bertolin B."/>
            <person name="Monzon S."/>
            <person name="Zaballos A."/>
            <person name="Jimenez P."/>
            <person name="Dekumyoy P."/>
            <person name="Varona S."/>
            <person name="Cuesta I."/>
            <person name="Sumanam S."/>
            <person name="Adisakwattana P."/>
            <person name="Gasser R.B."/>
            <person name="Hernandez-Gonzalez A."/>
            <person name="Young N.D."/>
            <person name="Perteguer M.J."/>
        </authorList>
    </citation>
    <scope>NUCLEOTIDE SEQUENCE [LARGE SCALE GENOMIC DNA]</scope>
    <source>
        <strain evidence="12">AL3</strain>
        <tissue evidence="12">Liver</tissue>
    </source>
</reference>
<keyword evidence="6" id="KW-0999">Mitochondrion inner membrane</keyword>
<gene>
    <name evidence="12" type="ORF">AB6A40_002346</name>
</gene>
<evidence type="ECO:0008006" key="14">
    <source>
        <dbReference type="Google" id="ProtNLM"/>
    </source>
</evidence>
<dbReference type="GO" id="GO:0005743">
    <property type="term" value="C:mitochondrial inner membrane"/>
    <property type="evidence" value="ECO:0007669"/>
    <property type="project" value="UniProtKB-SubCell"/>
</dbReference>
<evidence type="ECO:0000256" key="2">
    <source>
        <dbReference type="ARBA" id="ARBA00008674"/>
    </source>
</evidence>
<dbReference type="Pfam" id="PF06374">
    <property type="entry name" value="NDUF_C2"/>
    <property type="match status" value="1"/>
</dbReference>
<accession>A0ABD6EGG3</accession>
<comment type="similarity">
    <text evidence="2">Belongs to the complex I NDUFC2 subunit family.</text>
</comment>
<comment type="caution">
    <text evidence="12">The sequence shown here is derived from an EMBL/GenBank/DDBJ whole genome shotgun (WGS) entry which is preliminary data.</text>
</comment>
<evidence type="ECO:0000256" key="11">
    <source>
        <dbReference type="SAM" id="Phobius"/>
    </source>
</evidence>
<dbReference type="Proteomes" id="UP001608902">
    <property type="component" value="Unassembled WGS sequence"/>
</dbReference>
<dbReference type="PANTHER" id="PTHR13099">
    <property type="entry name" value="NADH-UBIQUINONE OXIDOREDUCTASE SUBUNIT B14.5B"/>
    <property type="match status" value="1"/>
</dbReference>
<sequence>MVEGGLPDTAEIERRESYVRVHKRPYNLFDPYTWNYRAKGAALIAALSVGGIHLNNLWYKKPWYFGFFPRLAAVGVLTTLGYGLGALREHHYRTRDAVLEHYSSLHPEDFNHLKDFYGRPFSQVLLPWYPRRAQYTKYD</sequence>
<dbReference type="InterPro" id="IPR009423">
    <property type="entry name" value="NDUC2"/>
</dbReference>
<dbReference type="AlphaFoldDB" id="A0ABD6EGG3"/>